<protein>
    <recommendedName>
        <fullName evidence="4">Pesticidal crystal protein Cry22Aa Ig-like domain-containing protein</fullName>
    </recommendedName>
</protein>
<evidence type="ECO:0000313" key="2">
    <source>
        <dbReference type="EMBL" id="KAK3272167.1"/>
    </source>
</evidence>
<evidence type="ECO:0000256" key="1">
    <source>
        <dbReference type="SAM" id="MobiDB-lite"/>
    </source>
</evidence>
<proteinExistence type="predicted"/>
<accession>A0AAE0G5U5</accession>
<organism evidence="2 3">
    <name type="scientific">Cymbomonas tetramitiformis</name>
    <dbReference type="NCBI Taxonomy" id="36881"/>
    <lineage>
        <taxon>Eukaryota</taxon>
        <taxon>Viridiplantae</taxon>
        <taxon>Chlorophyta</taxon>
        <taxon>Pyramimonadophyceae</taxon>
        <taxon>Pyramimonadales</taxon>
        <taxon>Pyramimonadaceae</taxon>
        <taxon>Cymbomonas</taxon>
    </lineage>
</organism>
<dbReference type="EMBL" id="LGRX02009116">
    <property type="protein sequence ID" value="KAK3272167.1"/>
    <property type="molecule type" value="Genomic_DNA"/>
</dbReference>
<keyword evidence="3" id="KW-1185">Reference proteome</keyword>
<evidence type="ECO:0000313" key="3">
    <source>
        <dbReference type="Proteomes" id="UP001190700"/>
    </source>
</evidence>
<comment type="caution">
    <text evidence="2">The sequence shown here is derived from an EMBL/GenBank/DDBJ whole genome shotgun (WGS) entry which is preliminary data.</text>
</comment>
<evidence type="ECO:0008006" key="4">
    <source>
        <dbReference type="Google" id="ProtNLM"/>
    </source>
</evidence>
<sequence length="386" mass="40635">MQRSSYLDRGAKAVDKVDGSCVVQVDGLELVDTSTVTDHPFIISYTAQDLSGNPASPLTREVAVVSPCEAPSTLCEEETESIVCSSCTGEGESLVCLCLTTVEEETTVQVEEYAPPRDTTPPVITLLGDGQLAETGDGVLLMIDIFVMYSEFVHHGVSATDDVDGNITANVASFGTAVVDTSVVTPEDEPYVITYNVMDAAGNTAIEVRRRVYVNNPCTVPDTPICADGVCSENGLCLSADLSSDDDDTSELMSPELTLNGPVDLEVNQGAGYAMCTNASTLADVCDRGASAYDAQDGVLDAEVLACSPDGLSYKWANKGVQVCLPPPFTSTSGPTRACRFASHLPSPPQASQRRPHGRCTTGLPPLGRGAQAESNLAMSEETRLS</sequence>
<dbReference type="InterPro" id="IPR013783">
    <property type="entry name" value="Ig-like_fold"/>
</dbReference>
<dbReference type="AlphaFoldDB" id="A0AAE0G5U5"/>
<dbReference type="Gene3D" id="2.60.40.10">
    <property type="entry name" value="Immunoglobulins"/>
    <property type="match status" value="1"/>
</dbReference>
<gene>
    <name evidence="2" type="ORF">CYMTET_19519</name>
</gene>
<name>A0AAE0G5U5_9CHLO</name>
<feature type="region of interest" description="Disordered" evidence="1">
    <location>
        <begin position="343"/>
        <end position="386"/>
    </location>
</feature>
<reference evidence="2 3" key="1">
    <citation type="journal article" date="2015" name="Genome Biol. Evol.">
        <title>Comparative Genomics of a Bacterivorous Green Alga Reveals Evolutionary Causalities and Consequences of Phago-Mixotrophic Mode of Nutrition.</title>
        <authorList>
            <person name="Burns J.A."/>
            <person name="Paasch A."/>
            <person name="Narechania A."/>
            <person name="Kim E."/>
        </authorList>
    </citation>
    <scope>NUCLEOTIDE SEQUENCE [LARGE SCALE GENOMIC DNA]</scope>
    <source>
        <strain evidence="2 3">PLY_AMNH</strain>
    </source>
</reference>
<dbReference type="Proteomes" id="UP001190700">
    <property type="component" value="Unassembled WGS sequence"/>
</dbReference>